<dbReference type="Proteomes" id="UP001501243">
    <property type="component" value="Unassembled WGS sequence"/>
</dbReference>
<dbReference type="PANTHER" id="PTHR30069">
    <property type="entry name" value="TONB-DEPENDENT OUTER MEMBRANE RECEPTOR"/>
    <property type="match status" value="1"/>
</dbReference>
<keyword evidence="7 8" id="KW-0998">Cell outer membrane</keyword>
<dbReference type="NCBIfam" id="TIGR04056">
    <property type="entry name" value="OMP_RagA_SusC"/>
    <property type="match status" value="1"/>
</dbReference>
<dbReference type="InterPro" id="IPR023996">
    <property type="entry name" value="TonB-dep_OMP_SusC/RagA"/>
</dbReference>
<dbReference type="EMBL" id="BAABGQ010000012">
    <property type="protein sequence ID" value="GAA4508709.1"/>
    <property type="molecule type" value="Genomic_DNA"/>
</dbReference>
<evidence type="ECO:0000256" key="3">
    <source>
        <dbReference type="ARBA" id="ARBA00022452"/>
    </source>
</evidence>
<protein>
    <submittedName>
        <fullName evidence="10">TonB-dependent receptor</fullName>
    </submittedName>
</protein>
<keyword evidence="11" id="KW-1185">Reference proteome</keyword>
<dbReference type="PANTHER" id="PTHR30069:SF29">
    <property type="entry name" value="HEMOGLOBIN AND HEMOGLOBIN-HAPTOGLOBIN-BINDING PROTEIN 1-RELATED"/>
    <property type="match status" value="1"/>
</dbReference>
<dbReference type="SUPFAM" id="SSF56935">
    <property type="entry name" value="Porins"/>
    <property type="match status" value="1"/>
</dbReference>
<comment type="subcellular location">
    <subcellularLocation>
        <location evidence="1 8">Cell outer membrane</location>
        <topology evidence="1 8">Multi-pass membrane protein</topology>
    </subcellularLocation>
</comment>
<keyword evidence="10" id="KW-0675">Receptor</keyword>
<accession>A0ABP8QRU6</accession>
<gene>
    <name evidence="10" type="ORF">GCM10023172_41260</name>
</gene>
<keyword evidence="3 8" id="KW-1134">Transmembrane beta strand</keyword>
<dbReference type="InterPro" id="IPR037066">
    <property type="entry name" value="Plug_dom_sf"/>
</dbReference>
<organism evidence="10 11">
    <name type="scientific">Hymenobacter ginsengisoli</name>
    <dbReference type="NCBI Taxonomy" id="1051626"/>
    <lineage>
        <taxon>Bacteria</taxon>
        <taxon>Pseudomonadati</taxon>
        <taxon>Bacteroidota</taxon>
        <taxon>Cytophagia</taxon>
        <taxon>Cytophagales</taxon>
        <taxon>Hymenobacteraceae</taxon>
        <taxon>Hymenobacter</taxon>
    </lineage>
</organism>
<feature type="domain" description="TonB-dependent receptor plug" evidence="9">
    <location>
        <begin position="118"/>
        <end position="236"/>
    </location>
</feature>
<dbReference type="InterPro" id="IPR036942">
    <property type="entry name" value="Beta-barrel_TonB_sf"/>
</dbReference>
<evidence type="ECO:0000259" key="9">
    <source>
        <dbReference type="Pfam" id="PF07715"/>
    </source>
</evidence>
<comment type="similarity">
    <text evidence="8">Belongs to the TonB-dependent receptor family.</text>
</comment>
<sequence>MLKHLLPLSAIVVVMGARDVHAQTRAVSGTVKGADGAAIPGATVLVKGTSLGTSTNADGRFDIQVPASATALVVSYVGYESKQVAIGDQSTVNVTLAATQTGLNEVVVVGYGIAQARRELTGTIATVGGKEIANLPVQSFDQALQGRAAGTNITTPNGVLNNPPVIRIRGLGSLNLSSQPLVVIDGIPTFTGNNSAVGSVPNNPLASIDPNDIENVEVLKDAASTAIYGSRGSNGVIVVTTKKGKAGQSHLNYSFWAGLTQPVRLFNMLGAGDYVAIKNEAVNNLFANRGLPAPTTPYFKLATDANGNPIDTHWYDYIYRNGVSTNHSLDFSGGNDKTTYYASINYSNQRGMLKKNEFQRYVGRMNIDHKVFSRLTVGARFSYSFTHNLSPNSGSISGGAFGTAGLGRLPLVLPPNVGPYNADGTYNTSGAGIGPGPNLNPNNGAPLLPGYYNPVVDLDNNYFTSDASQVQGSVYADAEPLTGLHLRSNFGINNISFEDKAFYTALAGDGYSSKGEADNYYRTNKLSDWQNTASYAHTFAEKHNLSIVLGNEQQFVQQQRWGASRTNIADPFFTTFQGNFTNIAASGNFAGQNYLVSFFSRLDYNFNRKYLISLNARRDGYSAWAQKWGNFFGGSAGYIISEEDFWKNSGINNTLNFLKVSASTGTVGNNQGIDDFASLQLYGSGLYAANPTLYYSQAASPSLTWEKARKTDISLNMGFLQDRLTVEATYYRNLINGLILPVPAAASLGIPGGGPGGYSLTIPANVGSMLNQGVEASVRFNAIRNKPFTWTVNANLTTLKNEVLTLADGLAYVPGATSGLETVNYTTAGRSVGSILAVPSVGVNPENGRRMIQKADGTVVQYQHLAATPWTTLDGKAATAPSQLVDGRYYGPVLPTFYGGLDNTFTFKGFDLGVFIQYSGGNYIYNGTKAGLHDQRFWNNAADIKDHWTPTNHNVQYPAVVYGDNVSNGSALVMSSNIEKGDFVRLRNVSLGYTFKSEMLSSVKLASARIYVQAQNLVLLTRYTGSDPEISTNGAQNTAPGVDRNSVGQARTYTAGVIVGF</sequence>
<dbReference type="Gene3D" id="2.170.130.10">
    <property type="entry name" value="TonB-dependent receptor, plug domain"/>
    <property type="match status" value="1"/>
</dbReference>
<name>A0ABP8QRU6_9BACT</name>
<dbReference type="SUPFAM" id="SSF49464">
    <property type="entry name" value="Carboxypeptidase regulatory domain-like"/>
    <property type="match status" value="1"/>
</dbReference>
<evidence type="ECO:0000256" key="2">
    <source>
        <dbReference type="ARBA" id="ARBA00022448"/>
    </source>
</evidence>
<dbReference type="RefSeq" id="WP_208132068.1">
    <property type="nucleotide sequence ID" value="NZ_BAABGQ010000012.1"/>
</dbReference>
<dbReference type="InterPro" id="IPR012910">
    <property type="entry name" value="Plug_dom"/>
</dbReference>
<keyword evidence="6 8" id="KW-0472">Membrane</keyword>
<evidence type="ECO:0000256" key="8">
    <source>
        <dbReference type="PROSITE-ProRule" id="PRU01360"/>
    </source>
</evidence>
<evidence type="ECO:0000256" key="7">
    <source>
        <dbReference type="ARBA" id="ARBA00023237"/>
    </source>
</evidence>
<comment type="caution">
    <text evidence="10">The sequence shown here is derived from an EMBL/GenBank/DDBJ whole genome shotgun (WGS) entry which is preliminary data.</text>
</comment>
<dbReference type="Pfam" id="PF07715">
    <property type="entry name" value="Plug"/>
    <property type="match status" value="1"/>
</dbReference>
<dbReference type="InterPro" id="IPR039426">
    <property type="entry name" value="TonB-dep_rcpt-like"/>
</dbReference>
<dbReference type="PROSITE" id="PS52016">
    <property type="entry name" value="TONB_DEPENDENT_REC_3"/>
    <property type="match status" value="1"/>
</dbReference>
<evidence type="ECO:0000256" key="6">
    <source>
        <dbReference type="ARBA" id="ARBA00023136"/>
    </source>
</evidence>
<proteinExistence type="inferred from homology"/>
<evidence type="ECO:0000256" key="1">
    <source>
        <dbReference type="ARBA" id="ARBA00004571"/>
    </source>
</evidence>
<dbReference type="InterPro" id="IPR023997">
    <property type="entry name" value="TonB-dep_OMP_SusC/RagA_CS"/>
</dbReference>
<evidence type="ECO:0000256" key="4">
    <source>
        <dbReference type="ARBA" id="ARBA00022692"/>
    </source>
</evidence>
<evidence type="ECO:0000313" key="10">
    <source>
        <dbReference type="EMBL" id="GAA4508709.1"/>
    </source>
</evidence>
<keyword evidence="5" id="KW-0732">Signal</keyword>
<evidence type="ECO:0000256" key="5">
    <source>
        <dbReference type="ARBA" id="ARBA00022729"/>
    </source>
</evidence>
<dbReference type="Gene3D" id="2.40.170.20">
    <property type="entry name" value="TonB-dependent receptor, beta-barrel domain"/>
    <property type="match status" value="1"/>
</dbReference>
<dbReference type="InterPro" id="IPR008969">
    <property type="entry name" value="CarboxyPept-like_regulatory"/>
</dbReference>
<dbReference type="NCBIfam" id="TIGR04057">
    <property type="entry name" value="SusC_RagA_signa"/>
    <property type="match status" value="1"/>
</dbReference>
<dbReference type="Pfam" id="PF13715">
    <property type="entry name" value="CarbopepD_reg_2"/>
    <property type="match status" value="1"/>
</dbReference>
<keyword evidence="2 8" id="KW-0813">Transport</keyword>
<dbReference type="Gene3D" id="2.60.40.1120">
    <property type="entry name" value="Carboxypeptidase-like, regulatory domain"/>
    <property type="match status" value="1"/>
</dbReference>
<reference evidence="11" key="1">
    <citation type="journal article" date="2019" name="Int. J. Syst. Evol. Microbiol.">
        <title>The Global Catalogue of Microorganisms (GCM) 10K type strain sequencing project: providing services to taxonomists for standard genome sequencing and annotation.</title>
        <authorList>
            <consortium name="The Broad Institute Genomics Platform"/>
            <consortium name="The Broad Institute Genome Sequencing Center for Infectious Disease"/>
            <person name="Wu L."/>
            <person name="Ma J."/>
        </authorList>
    </citation>
    <scope>NUCLEOTIDE SEQUENCE [LARGE SCALE GENOMIC DNA]</scope>
    <source>
        <strain evidence="11">JCM 17841</strain>
    </source>
</reference>
<evidence type="ECO:0000313" key="11">
    <source>
        <dbReference type="Proteomes" id="UP001501243"/>
    </source>
</evidence>
<keyword evidence="4 8" id="KW-0812">Transmembrane</keyword>